<name>A0ABR2HAJ1_9EUKA</name>
<evidence type="ECO:0000313" key="3">
    <source>
        <dbReference type="EMBL" id="KAK8842582.1"/>
    </source>
</evidence>
<evidence type="ECO:0008006" key="5">
    <source>
        <dbReference type="Google" id="ProtNLM"/>
    </source>
</evidence>
<evidence type="ECO:0000256" key="2">
    <source>
        <dbReference type="SAM" id="MobiDB-lite"/>
    </source>
</evidence>
<accession>A0ABR2HAJ1</accession>
<gene>
    <name evidence="3" type="ORF">M9Y10_025440</name>
</gene>
<reference evidence="3 4" key="1">
    <citation type="submission" date="2024-04" db="EMBL/GenBank/DDBJ databases">
        <title>Tritrichomonas musculus Genome.</title>
        <authorList>
            <person name="Alves-Ferreira E."/>
            <person name="Grigg M."/>
            <person name="Lorenzi H."/>
            <person name="Galac M."/>
        </authorList>
    </citation>
    <scope>NUCLEOTIDE SEQUENCE [LARGE SCALE GENOMIC DNA]</scope>
    <source>
        <strain evidence="3 4">EAF2021</strain>
    </source>
</reference>
<sequence>MINENLPKTSSNNFYQTTIIGHFEQARNIDNEASFLEGKINELEDQCEQYRETIRKEQIKYDKTLTQVKMSQTQKPVSFKSPIIITNNFEEDQNIRAAKREIKDLKFKLRRVKDQTLKYHTFVSFQLSEQQQKKIDFAQTISPQIANNLKNNLKNENDYNEQINELRNQISSLDKRKILANRILAMPIDDLYSNELLTEKAERSFLRLQQRYEETSPLKSKIDISDLELELKDMIYQNKLRQQSLQKKKNDLQKIKKELNYSNNENLASSLKTPKKKSSKNLPNQVVDKEHVDSLNTIYNKLKTRAEKIDAKEAETDQLIKGIEDMRSKMKDLYQQKMQKVSDLSFQFREIQNIQIKMHALAEKNSQLQLKLNDIEDEKSRIKRKELNMSSSKSKILNQKSDLNSSKESFIELQNKIHSKEKELSQRKRRMAKMKEQTKKKSIELLLLKSRVDLLENQVSQMISNTNLRESEAKQETTELSISFVEKNDQQNSISFDLVSGSFT</sequence>
<keyword evidence="4" id="KW-1185">Reference proteome</keyword>
<feature type="coiled-coil region" evidence="1">
    <location>
        <begin position="146"/>
        <end position="176"/>
    </location>
</feature>
<feature type="region of interest" description="Disordered" evidence="2">
    <location>
        <begin position="257"/>
        <end position="282"/>
    </location>
</feature>
<feature type="coiled-coil region" evidence="1">
    <location>
        <begin position="26"/>
        <end position="60"/>
    </location>
</feature>
<protein>
    <recommendedName>
        <fullName evidence="5">DUF4201 domain-containing protein</fullName>
    </recommendedName>
</protein>
<dbReference type="EMBL" id="JAPFFF010000037">
    <property type="protein sequence ID" value="KAK8842582.1"/>
    <property type="molecule type" value="Genomic_DNA"/>
</dbReference>
<comment type="caution">
    <text evidence="3">The sequence shown here is derived from an EMBL/GenBank/DDBJ whole genome shotgun (WGS) entry which is preliminary data.</text>
</comment>
<evidence type="ECO:0000256" key="1">
    <source>
        <dbReference type="SAM" id="Coils"/>
    </source>
</evidence>
<keyword evidence="1" id="KW-0175">Coiled coil</keyword>
<evidence type="ECO:0000313" key="4">
    <source>
        <dbReference type="Proteomes" id="UP001470230"/>
    </source>
</evidence>
<proteinExistence type="predicted"/>
<feature type="coiled-coil region" evidence="1">
    <location>
        <begin position="351"/>
        <end position="437"/>
    </location>
</feature>
<dbReference type="Proteomes" id="UP001470230">
    <property type="component" value="Unassembled WGS sequence"/>
</dbReference>
<organism evidence="3 4">
    <name type="scientific">Tritrichomonas musculus</name>
    <dbReference type="NCBI Taxonomy" id="1915356"/>
    <lineage>
        <taxon>Eukaryota</taxon>
        <taxon>Metamonada</taxon>
        <taxon>Parabasalia</taxon>
        <taxon>Tritrichomonadida</taxon>
        <taxon>Tritrichomonadidae</taxon>
        <taxon>Tritrichomonas</taxon>
    </lineage>
</organism>